<organism evidence="2">
    <name type="scientific">Alexandrium catenella</name>
    <name type="common">Red tide dinoflagellate</name>
    <name type="synonym">Gonyaulax catenella</name>
    <dbReference type="NCBI Taxonomy" id="2925"/>
    <lineage>
        <taxon>Eukaryota</taxon>
        <taxon>Sar</taxon>
        <taxon>Alveolata</taxon>
        <taxon>Dinophyceae</taxon>
        <taxon>Gonyaulacales</taxon>
        <taxon>Pyrocystaceae</taxon>
        <taxon>Alexandrium</taxon>
    </lineage>
</organism>
<evidence type="ECO:0000313" key="2">
    <source>
        <dbReference type="EMBL" id="CAD9089550.1"/>
    </source>
</evidence>
<accession>A0A7S1KYL7</accession>
<dbReference type="AlphaFoldDB" id="A0A7S1KYL7"/>
<proteinExistence type="predicted"/>
<sequence length="242" mass="25715">MPVTPLARGMAACGWQPMADGCTASRVARAVSSSGSTTEQAACPALELIDDSSSDEKSLHHAARPSPPPPVERPAPARHSETAQVASVVGGEKYEKYESRDPASGRVWGVPSAFGGGQCLDCSNMAALPSDFCRGCQRRRAEACRPLQPEAMEELRCAVELLLQGTSAHARGSAAPRLAALYKKLLAARVEAAVEGGLREVAAAVSAGDDARVQRAFSELVKGHWRQHKGWLLDLKHLLSLR</sequence>
<dbReference type="EMBL" id="HBGE01003502">
    <property type="protein sequence ID" value="CAD9089550.1"/>
    <property type="molecule type" value="Transcribed_RNA"/>
</dbReference>
<reference evidence="2" key="1">
    <citation type="submission" date="2021-01" db="EMBL/GenBank/DDBJ databases">
        <authorList>
            <person name="Corre E."/>
            <person name="Pelletier E."/>
            <person name="Niang G."/>
            <person name="Scheremetjew M."/>
            <person name="Finn R."/>
            <person name="Kale V."/>
            <person name="Holt S."/>
            <person name="Cochrane G."/>
            <person name="Meng A."/>
            <person name="Brown T."/>
            <person name="Cohen L."/>
        </authorList>
    </citation>
    <scope>NUCLEOTIDE SEQUENCE</scope>
    <source>
        <strain evidence="2">OF101</strain>
    </source>
</reference>
<dbReference type="Gene3D" id="1.20.940.10">
    <property type="entry name" value="Functional domain of the splicing factor Prp18"/>
    <property type="match status" value="1"/>
</dbReference>
<gene>
    <name evidence="2" type="ORF">ACAT0790_LOCUS2083</name>
</gene>
<evidence type="ECO:0000256" key="1">
    <source>
        <dbReference type="SAM" id="MobiDB-lite"/>
    </source>
</evidence>
<protein>
    <submittedName>
        <fullName evidence="2">Uncharacterized protein</fullName>
    </submittedName>
</protein>
<feature type="region of interest" description="Disordered" evidence="1">
    <location>
        <begin position="50"/>
        <end position="79"/>
    </location>
</feature>
<name>A0A7S1KYL7_ALECA</name>